<accession>A0A0D8B7R6</accession>
<dbReference type="InterPro" id="IPR036390">
    <property type="entry name" value="WH_DNA-bd_sf"/>
</dbReference>
<dbReference type="AlphaFoldDB" id="A0A0D8B7R6"/>
<dbReference type="OrthoDB" id="69852at2"/>
<dbReference type="PANTHER" id="PTHR33164:SF103">
    <property type="entry name" value="REGULATORY PROTEIN MARR"/>
    <property type="match status" value="1"/>
</dbReference>
<dbReference type="InterPro" id="IPR023187">
    <property type="entry name" value="Tscrpt_reg_MarR-type_CS"/>
</dbReference>
<dbReference type="EMBL" id="JYFN01000063">
    <property type="protein sequence ID" value="KJE20313.1"/>
    <property type="molecule type" value="Genomic_DNA"/>
</dbReference>
<dbReference type="Pfam" id="PF01047">
    <property type="entry name" value="MarR"/>
    <property type="match status" value="1"/>
</dbReference>
<dbReference type="PROSITE" id="PS01117">
    <property type="entry name" value="HTH_MARR_1"/>
    <property type="match status" value="1"/>
</dbReference>
<dbReference type="PATRIC" id="fig|1502723.3.peg.5783"/>
<organism evidence="6 7">
    <name type="scientific">Frankia torreyi</name>
    <dbReference type="NCBI Taxonomy" id="1856"/>
    <lineage>
        <taxon>Bacteria</taxon>
        <taxon>Bacillati</taxon>
        <taxon>Actinomycetota</taxon>
        <taxon>Actinomycetes</taxon>
        <taxon>Frankiales</taxon>
        <taxon>Frankiaceae</taxon>
        <taxon>Frankia</taxon>
    </lineage>
</organism>
<dbReference type="GO" id="GO:0003700">
    <property type="term" value="F:DNA-binding transcription factor activity"/>
    <property type="evidence" value="ECO:0007669"/>
    <property type="project" value="InterPro"/>
</dbReference>
<reference evidence="6 7" key="2">
    <citation type="journal article" date="2016" name="Genome Announc.">
        <title>Permanent Draft Genome Sequences for Two Variants of Frankia sp. Strain CpI1, the First Frankia Strain Isolated from Root Nodules of Comptonia peregrina.</title>
        <authorList>
            <person name="Oshone R."/>
            <person name="Hurst S.G.IV."/>
            <person name="Abebe-Akele F."/>
            <person name="Simpson S."/>
            <person name="Morris K."/>
            <person name="Thomas W.K."/>
            <person name="Tisa L.S."/>
        </authorList>
    </citation>
    <scope>NUCLEOTIDE SEQUENCE [LARGE SCALE GENOMIC DNA]</scope>
    <source>
        <strain evidence="7">CpI1-S</strain>
    </source>
</reference>
<dbReference type="PANTHER" id="PTHR33164">
    <property type="entry name" value="TRANSCRIPTIONAL REGULATOR, MARR FAMILY"/>
    <property type="match status" value="1"/>
</dbReference>
<keyword evidence="1" id="KW-0805">Transcription regulation</keyword>
<name>A0A0D8B7R6_9ACTN</name>
<dbReference type="SMART" id="SM00347">
    <property type="entry name" value="HTH_MARR"/>
    <property type="match status" value="1"/>
</dbReference>
<feature type="domain" description="HTH marR-type" evidence="5">
    <location>
        <begin position="33"/>
        <end position="165"/>
    </location>
</feature>
<dbReference type="Gene3D" id="1.10.10.10">
    <property type="entry name" value="Winged helix-like DNA-binding domain superfamily/Winged helix DNA-binding domain"/>
    <property type="match status" value="1"/>
</dbReference>
<proteinExistence type="predicted"/>
<keyword evidence="3" id="KW-0804">Transcription</keyword>
<dbReference type="SUPFAM" id="SSF46785">
    <property type="entry name" value="Winged helix' DNA-binding domain"/>
    <property type="match status" value="1"/>
</dbReference>
<sequence length="178" mass="19021">MTGRSPEPGVADGSTVLPSSTAGEAVTGPDWDVRRLTEVVTRLRRVLRTSIRTEYSWEALPMAQVELLQCLAEADGTRVGELAGRLRLAPNSVSTLVQQLADAGYLHRERDPADRRAALLRLTPAGAAALAGWQRAHERRLGAALARLVEADRTAILTALPALSNLVDALGDRGQPTG</sequence>
<dbReference type="PROSITE" id="PS50995">
    <property type="entry name" value="HTH_MARR_2"/>
    <property type="match status" value="1"/>
</dbReference>
<dbReference type="InterPro" id="IPR039422">
    <property type="entry name" value="MarR/SlyA-like"/>
</dbReference>
<evidence type="ECO:0000313" key="6">
    <source>
        <dbReference type="EMBL" id="KJE20313.1"/>
    </source>
</evidence>
<dbReference type="Proteomes" id="UP000032545">
    <property type="component" value="Unassembled WGS sequence"/>
</dbReference>
<evidence type="ECO:0000256" key="3">
    <source>
        <dbReference type="ARBA" id="ARBA00023163"/>
    </source>
</evidence>
<evidence type="ECO:0000256" key="4">
    <source>
        <dbReference type="SAM" id="MobiDB-lite"/>
    </source>
</evidence>
<protein>
    <submittedName>
        <fullName evidence="6">Transcriptional regulator, MarR family</fullName>
    </submittedName>
</protein>
<dbReference type="GO" id="GO:0003677">
    <property type="term" value="F:DNA binding"/>
    <property type="evidence" value="ECO:0007669"/>
    <property type="project" value="UniProtKB-KW"/>
</dbReference>
<keyword evidence="2" id="KW-0238">DNA-binding</keyword>
<keyword evidence="7" id="KW-1185">Reference proteome</keyword>
<dbReference type="GO" id="GO:0006950">
    <property type="term" value="P:response to stress"/>
    <property type="evidence" value="ECO:0007669"/>
    <property type="project" value="TreeGrafter"/>
</dbReference>
<comment type="caution">
    <text evidence="6">The sequence shown here is derived from an EMBL/GenBank/DDBJ whole genome shotgun (WGS) entry which is preliminary data.</text>
</comment>
<dbReference type="InterPro" id="IPR000835">
    <property type="entry name" value="HTH_MarR-typ"/>
</dbReference>
<dbReference type="InterPro" id="IPR036388">
    <property type="entry name" value="WH-like_DNA-bd_sf"/>
</dbReference>
<evidence type="ECO:0000259" key="5">
    <source>
        <dbReference type="PROSITE" id="PS50995"/>
    </source>
</evidence>
<reference evidence="7" key="1">
    <citation type="submission" date="2015-02" db="EMBL/GenBank/DDBJ databases">
        <title>Draft Genome of Frankia sp. CpI1-S.</title>
        <authorList>
            <person name="Oshone R.T."/>
            <person name="Ngom M."/>
            <person name="Ghodhbane-Gtari F."/>
            <person name="Gtari M."/>
            <person name="Morris K."/>
            <person name="Thomas K."/>
            <person name="Sen A."/>
            <person name="Tisa L.S."/>
        </authorList>
    </citation>
    <scope>NUCLEOTIDE SEQUENCE [LARGE SCALE GENOMIC DNA]</scope>
    <source>
        <strain evidence="7">CpI1-S</strain>
    </source>
</reference>
<evidence type="ECO:0000313" key="7">
    <source>
        <dbReference type="Proteomes" id="UP000032545"/>
    </source>
</evidence>
<evidence type="ECO:0000256" key="1">
    <source>
        <dbReference type="ARBA" id="ARBA00023015"/>
    </source>
</evidence>
<evidence type="ECO:0000256" key="2">
    <source>
        <dbReference type="ARBA" id="ARBA00023125"/>
    </source>
</evidence>
<gene>
    <name evidence="6" type="ORF">FF36_05371</name>
</gene>
<feature type="region of interest" description="Disordered" evidence="4">
    <location>
        <begin position="1"/>
        <end position="24"/>
    </location>
</feature>